<reference evidence="2" key="1">
    <citation type="submission" date="2022-08" db="EMBL/GenBank/DDBJ databases">
        <title>Microvirga terrae sp. nov., isolated from soil.</title>
        <authorList>
            <person name="Kim K.H."/>
            <person name="Seo Y.L."/>
            <person name="Kim J.M."/>
            <person name="Lee J.K."/>
            <person name="Han D.M."/>
            <person name="Jeon C.O."/>
        </authorList>
    </citation>
    <scope>NUCLEOTIDE SEQUENCE</scope>
    <source>
        <strain evidence="2">R24</strain>
        <plasmid evidence="2">pR24_2</plasmid>
    </source>
</reference>
<dbReference type="RefSeq" id="WP_173949790.1">
    <property type="nucleotide sequence ID" value="NZ_CP102847.1"/>
</dbReference>
<keyword evidence="3" id="KW-1185">Reference proteome</keyword>
<feature type="region of interest" description="Disordered" evidence="1">
    <location>
        <begin position="193"/>
        <end position="213"/>
    </location>
</feature>
<keyword evidence="2" id="KW-0614">Plasmid</keyword>
<evidence type="ECO:0000313" key="3">
    <source>
        <dbReference type="Proteomes" id="UP001017257"/>
    </source>
</evidence>
<protein>
    <recommendedName>
        <fullName evidence="4">DUF91 domain-containing protein</fullName>
    </recommendedName>
</protein>
<geneLocation type="plasmid" evidence="2 3">
    <name>pR24_2</name>
</geneLocation>
<sequence length="338" mass="37707">MAKKQMLTAVESKKFIRQAVDTWESKLSVGATIFSGLSGQVYWHQSLGVWGHFYNGFTEGNYQGNYWNVFGRVPHRFRKNMIVEINPPGVGINTNVQGVVAVDADGDRWVLHQGRLHPSGVRITEEMFDAATSMERVSVQFSNSEVVDYYKVANIDAPAEILQTQMASYVGECSKVRVYYIAGEKAAQEEANVEAAEGASSPEKQGSYQVGPQGPKVVERRHADVWHALTKALDERQIKHSNARVGRHGPDLRTFGKSPILFEIKSDCTATDLQRGVGQLLLYEQLLGSTHRKILVIPGPPEDAMGKAIKYLGLGELHYRRKGRSIRFDCRDLSKLLS</sequence>
<evidence type="ECO:0008006" key="4">
    <source>
        <dbReference type="Google" id="ProtNLM"/>
    </source>
</evidence>
<name>A0ABY5S107_9HYPH</name>
<dbReference type="Proteomes" id="UP001017257">
    <property type="component" value="Plasmid pR24_2"/>
</dbReference>
<proteinExistence type="predicted"/>
<evidence type="ECO:0000313" key="2">
    <source>
        <dbReference type="EMBL" id="UVF22787.1"/>
    </source>
</evidence>
<dbReference type="EMBL" id="CP102847">
    <property type="protein sequence ID" value="UVF22787.1"/>
    <property type="molecule type" value="Genomic_DNA"/>
</dbReference>
<accession>A0ABY5S107</accession>
<gene>
    <name evidence="2" type="ORF">HPT29_027605</name>
</gene>
<evidence type="ECO:0000256" key="1">
    <source>
        <dbReference type="SAM" id="MobiDB-lite"/>
    </source>
</evidence>
<organism evidence="2 3">
    <name type="scientific">Microvirga terrae</name>
    <dbReference type="NCBI Taxonomy" id="2740529"/>
    <lineage>
        <taxon>Bacteria</taxon>
        <taxon>Pseudomonadati</taxon>
        <taxon>Pseudomonadota</taxon>
        <taxon>Alphaproteobacteria</taxon>
        <taxon>Hyphomicrobiales</taxon>
        <taxon>Methylobacteriaceae</taxon>
        <taxon>Microvirga</taxon>
    </lineage>
</organism>